<dbReference type="GO" id="GO:0003677">
    <property type="term" value="F:DNA binding"/>
    <property type="evidence" value="ECO:0007669"/>
    <property type="project" value="UniProtKB-KW"/>
</dbReference>
<dbReference type="Pfam" id="PF02739">
    <property type="entry name" value="5_3_exonuc_N"/>
    <property type="match status" value="1"/>
</dbReference>
<comment type="function">
    <text evidence="5">5'-3' exonuclease acting preferentially on double-stranded DNA.</text>
</comment>
<organism evidence="8 9">
    <name type="scientific">Sediminihabitans luteus</name>
    <dbReference type="NCBI Taxonomy" id="1138585"/>
    <lineage>
        <taxon>Bacteria</taxon>
        <taxon>Bacillati</taxon>
        <taxon>Actinomycetota</taxon>
        <taxon>Actinomycetes</taxon>
        <taxon>Micrococcales</taxon>
        <taxon>Cellulomonadaceae</taxon>
        <taxon>Sediminihabitans</taxon>
    </lineage>
</organism>
<dbReference type="InterPro" id="IPR002421">
    <property type="entry name" value="5-3_exonuclease"/>
</dbReference>
<evidence type="ECO:0000256" key="3">
    <source>
        <dbReference type="ARBA" id="ARBA00022839"/>
    </source>
</evidence>
<gene>
    <name evidence="8" type="ORF">CLV28_1029</name>
</gene>
<sequence>MAPAALTPSASPPTATVGRMTDRPEKLLLLDTASLYFRAFYGVPDSLRAPDGSPVNAVRGLLDMIATLVTEYRPTRLVACWDDDWRPAFRVAAIPSYKAHRVATPAGGSAGGSDAGDVEEVPDALTPQVAVIVEVLAALGIARVGVPGYEADDVIGTLVARELASGSGVPVDVVTGDRDLFQLVDDAAGVRVLYPARGVKDLTVVDEALLREKYAVASGRAYAEMATLRGDPSDGLPGVAGIGEKTAAKLLDRYGSLDGILAARDDESDKGLTATQRRRLVEAADYLAVAPVVVTVAPDAPVGEVSDAVPAAPADPAALDALTERWGLRSSVQRVLGALGS</sequence>
<evidence type="ECO:0000256" key="5">
    <source>
        <dbReference type="ARBA" id="ARBA00049957"/>
    </source>
</evidence>
<dbReference type="PANTHER" id="PTHR42646">
    <property type="entry name" value="FLAP ENDONUCLEASE XNI"/>
    <property type="match status" value="1"/>
</dbReference>
<dbReference type="InterPro" id="IPR029060">
    <property type="entry name" value="PIN-like_dom_sf"/>
</dbReference>
<keyword evidence="4" id="KW-0238">DNA-binding</keyword>
<dbReference type="Gene3D" id="1.10.150.20">
    <property type="entry name" value="5' to 3' exonuclease, C-terminal subdomain"/>
    <property type="match status" value="1"/>
</dbReference>
<proteinExistence type="predicted"/>
<evidence type="ECO:0000256" key="2">
    <source>
        <dbReference type="ARBA" id="ARBA00022801"/>
    </source>
</evidence>
<reference evidence="8 9" key="1">
    <citation type="submission" date="2017-11" db="EMBL/GenBank/DDBJ databases">
        <title>Genomic Encyclopedia of Archaeal and Bacterial Type Strains, Phase II (KMG-II): From Individual Species to Whole Genera.</title>
        <authorList>
            <person name="Goeker M."/>
        </authorList>
    </citation>
    <scope>NUCLEOTIDE SEQUENCE [LARGE SCALE GENOMIC DNA]</scope>
    <source>
        <strain evidence="8 9">DSM 25478</strain>
    </source>
</reference>
<dbReference type="Pfam" id="PF01367">
    <property type="entry name" value="5_3_exonuc"/>
    <property type="match status" value="1"/>
</dbReference>
<evidence type="ECO:0000256" key="1">
    <source>
        <dbReference type="ARBA" id="ARBA00022722"/>
    </source>
</evidence>
<dbReference type="AlphaFoldDB" id="A0A2M9D148"/>
<dbReference type="SUPFAM" id="SSF47807">
    <property type="entry name" value="5' to 3' exonuclease, C-terminal subdomain"/>
    <property type="match status" value="1"/>
</dbReference>
<evidence type="ECO:0000256" key="6">
    <source>
        <dbReference type="ARBA" id="ARBA00050026"/>
    </source>
</evidence>
<dbReference type="CDD" id="cd09859">
    <property type="entry name" value="PIN_53EXO"/>
    <property type="match status" value="1"/>
</dbReference>
<keyword evidence="2" id="KW-0378">Hydrolase</keyword>
<dbReference type="InterPro" id="IPR020046">
    <property type="entry name" value="5-3_exonucl_a-hlix_arch_N"/>
</dbReference>
<dbReference type="InterPro" id="IPR008918">
    <property type="entry name" value="HhH2"/>
</dbReference>
<dbReference type="InterPro" id="IPR020045">
    <property type="entry name" value="DNA_polI_H3TH"/>
</dbReference>
<dbReference type="SMART" id="SM00279">
    <property type="entry name" value="HhH2"/>
    <property type="match status" value="1"/>
</dbReference>
<evidence type="ECO:0000313" key="9">
    <source>
        <dbReference type="Proteomes" id="UP000231693"/>
    </source>
</evidence>
<dbReference type="InterPro" id="IPR036279">
    <property type="entry name" value="5-3_exonuclease_C_sf"/>
</dbReference>
<feature type="domain" description="5'-3' exonuclease" evidence="7">
    <location>
        <begin position="22"/>
        <end position="310"/>
    </location>
</feature>
<accession>A0A2M9D148</accession>
<dbReference type="CDD" id="cd09898">
    <property type="entry name" value="H3TH_53EXO"/>
    <property type="match status" value="1"/>
</dbReference>
<evidence type="ECO:0000313" key="8">
    <source>
        <dbReference type="EMBL" id="PJJ77803.1"/>
    </source>
</evidence>
<dbReference type="GO" id="GO:0017108">
    <property type="term" value="F:5'-flap endonuclease activity"/>
    <property type="evidence" value="ECO:0007669"/>
    <property type="project" value="InterPro"/>
</dbReference>
<dbReference type="InterPro" id="IPR038969">
    <property type="entry name" value="FEN"/>
</dbReference>
<dbReference type="SMART" id="SM00475">
    <property type="entry name" value="53EXOc"/>
    <property type="match status" value="1"/>
</dbReference>
<dbReference type="Proteomes" id="UP000231693">
    <property type="component" value="Unassembled WGS sequence"/>
</dbReference>
<dbReference type="GO" id="GO:0008409">
    <property type="term" value="F:5'-3' exonuclease activity"/>
    <property type="evidence" value="ECO:0007669"/>
    <property type="project" value="InterPro"/>
</dbReference>
<keyword evidence="3 8" id="KW-0269">Exonuclease</keyword>
<dbReference type="GO" id="GO:0033567">
    <property type="term" value="P:DNA replication, Okazaki fragment processing"/>
    <property type="evidence" value="ECO:0007669"/>
    <property type="project" value="InterPro"/>
</dbReference>
<dbReference type="EMBL" id="PGFE01000001">
    <property type="protein sequence ID" value="PJJ77803.1"/>
    <property type="molecule type" value="Genomic_DNA"/>
</dbReference>
<comment type="caution">
    <text evidence="8">The sequence shown here is derived from an EMBL/GenBank/DDBJ whole genome shotgun (WGS) entry which is preliminary data.</text>
</comment>
<name>A0A2M9D148_9CELL</name>
<evidence type="ECO:0000259" key="7">
    <source>
        <dbReference type="SMART" id="SM00475"/>
    </source>
</evidence>
<evidence type="ECO:0000256" key="4">
    <source>
        <dbReference type="ARBA" id="ARBA00023125"/>
    </source>
</evidence>
<dbReference type="PANTHER" id="PTHR42646:SF2">
    <property type="entry name" value="5'-3' EXONUCLEASE FAMILY PROTEIN"/>
    <property type="match status" value="1"/>
</dbReference>
<keyword evidence="9" id="KW-1185">Reference proteome</keyword>
<dbReference type="Gene3D" id="3.40.50.1010">
    <property type="entry name" value="5'-nuclease"/>
    <property type="match status" value="1"/>
</dbReference>
<protein>
    <recommendedName>
        <fullName evidence="6">5'-3' exonuclease</fullName>
    </recommendedName>
</protein>
<dbReference type="SUPFAM" id="SSF88723">
    <property type="entry name" value="PIN domain-like"/>
    <property type="match status" value="1"/>
</dbReference>
<keyword evidence="1" id="KW-0540">Nuclease</keyword>